<protein>
    <submittedName>
        <fullName evidence="4">Duplicated carbonic anhydrase</fullName>
    </submittedName>
</protein>
<dbReference type="Pfam" id="PF00194">
    <property type="entry name" value="Carb_anhydrase"/>
    <property type="match status" value="1"/>
</dbReference>
<dbReference type="InterPro" id="IPR036398">
    <property type="entry name" value="CA_dom_sf"/>
</dbReference>
<dbReference type="InterPro" id="IPR023561">
    <property type="entry name" value="Carbonic_anhydrase_a-class"/>
</dbReference>
<accession>A0A9W5WTR8</accession>
<dbReference type="Proteomes" id="UP001057455">
    <property type="component" value="Unassembled WGS sequence"/>
</dbReference>
<feature type="region of interest" description="Disordered" evidence="1">
    <location>
        <begin position="49"/>
        <end position="87"/>
    </location>
</feature>
<organism evidence="4 5">
    <name type="scientific">Babesia ovis</name>
    <dbReference type="NCBI Taxonomy" id="5869"/>
    <lineage>
        <taxon>Eukaryota</taxon>
        <taxon>Sar</taxon>
        <taxon>Alveolata</taxon>
        <taxon>Apicomplexa</taxon>
        <taxon>Aconoidasida</taxon>
        <taxon>Piroplasmida</taxon>
        <taxon>Babesiidae</taxon>
        <taxon>Babesia</taxon>
    </lineage>
</organism>
<dbReference type="PANTHER" id="PTHR18952:SF276">
    <property type="entry name" value="CHROMOSOME UNDETERMINED SCAFFOLD_53, WHOLE GENOME SHOTGUN SEQUENCE"/>
    <property type="match status" value="1"/>
</dbReference>
<dbReference type="GO" id="GO:0008270">
    <property type="term" value="F:zinc ion binding"/>
    <property type="evidence" value="ECO:0007669"/>
    <property type="project" value="InterPro"/>
</dbReference>
<feature type="domain" description="Alpha-carbonic anhydrase" evidence="3">
    <location>
        <begin position="88"/>
        <end position="704"/>
    </location>
</feature>
<evidence type="ECO:0000256" key="2">
    <source>
        <dbReference type="SAM" id="Phobius"/>
    </source>
</evidence>
<feature type="compositionally biased region" description="Polar residues" evidence="1">
    <location>
        <begin position="322"/>
        <end position="334"/>
    </location>
</feature>
<evidence type="ECO:0000313" key="4">
    <source>
        <dbReference type="EMBL" id="GFE53160.1"/>
    </source>
</evidence>
<comment type="caution">
    <text evidence="4">The sequence shown here is derived from an EMBL/GenBank/DDBJ whole genome shotgun (WGS) entry which is preliminary data.</text>
</comment>
<dbReference type="SMART" id="SM01057">
    <property type="entry name" value="Carb_anhydrase"/>
    <property type="match status" value="1"/>
</dbReference>
<reference evidence="4" key="1">
    <citation type="submission" date="2019-12" db="EMBL/GenBank/DDBJ databases">
        <title>Genome sequence of Babesia ovis.</title>
        <authorList>
            <person name="Yamagishi J."/>
            <person name="Sevinc F."/>
            <person name="Xuan X."/>
        </authorList>
    </citation>
    <scope>NUCLEOTIDE SEQUENCE</scope>
    <source>
        <strain evidence="4">Selcuk</strain>
    </source>
</reference>
<keyword evidence="2" id="KW-0472">Membrane</keyword>
<gene>
    <name evidence="4" type="ORF">BaOVIS_005640</name>
</gene>
<feature type="region of interest" description="Disordered" evidence="1">
    <location>
        <begin position="247"/>
        <end position="335"/>
    </location>
</feature>
<dbReference type="PROSITE" id="PS51144">
    <property type="entry name" value="ALPHA_CA_2"/>
    <property type="match status" value="1"/>
</dbReference>
<dbReference type="SUPFAM" id="SSF51069">
    <property type="entry name" value="Carbonic anhydrase"/>
    <property type="match status" value="2"/>
</dbReference>
<evidence type="ECO:0000256" key="1">
    <source>
        <dbReference type="SAM" id="MobiDB-lite"/>
    </source>
</evidence>
<dbReference type="PANTHER" id="PTHR18952">
    <property type="entry name" value="CARBONIC ANHYDRASE"/>
    <property type="match status" value="1"/>
</dbReference>
<feature type="compositionally biased region" description="Polar residues" evidence="1">
    <location>
        <begin position="49"/>
        <end position="67"/>
    </location>
</feature>
<keyword evidence="5" id="KW-1185">Reference proteome</keyword>
<dbReference type="EMBL" id="BLIY01000004">
    <property type="protein sequence ID" value="GFE53160.1"/>
    <property type="molecule type" value="Genomic_DNA"/>
</dbReference>
<dbReference type="GO" id="GO:0006730">
    <property type="term" value="P:one-carbon metabolic process"/>
    <property type="evidence" value="ECO:0007669"/>
    <property type="project" value="TreeGrafter"/>
</dbReference>
<feature type="transmembrane region" description="Helical" evidence="2">
    <location>
        <begin position="735"/>
        <end position="752"/>
    </location>
</feature>
<sequence>MESSKWSTNAKNVGIYRFSLVSTFRRMLSVVLLVTVFFNPAASLSVKTQDLQSSSTASTNEITNTKKPTVHVHQANRKSGPNGRQTVPHWDYARHGADWRNGMCSIGRMQSPVDLHVDGLVTSRPQNLKSLFDAVLSNSDIADELKDGWHLGDVVYSYRPLISSVKVLRTDKVFRLSIPANEGSAFGTLFTTDRPNLYTATHIEFHSPSEHTFEGSANRRQVEVQIWHYYGEDASSDTGIHGLEASQNTDLNVPVNPKTHSAPPKRRTNNVVGTKETQTDQGQPSKSALTGGHASTTETGSGTTTASGVHSASAANTHKKNGVTNTSGGSQNFVNDIVDTDGHKVDANHLFHETQIDITPNTEVYDTFAIPQPNQRNNNGYSHELSHMDTDIEKRLDEYLSSDKAGLHDFENEKDMRDTNLVDYPYGPSFIEIASDVEMADGTHVVYPPSEQYRFRTSKQDAATTTNNEANENKGYNWLNHESNATEHPLKSDKSIAAAGMLEKENFDLLHKYLVDHLNNAAYNAARDHRHIAGKRRARDIGTHWGRWAVLSLTFMSEEMSSTRIETLKTFPSERFMEQVLDIGSSVVVQEDTGSPSVGDLGSEGSSDLPVVDLDSPINLPSLLLMLETKDLNYFAYDGSFTRPGCEETVRWYVAKEPLPISTELMLQINRMLNQKREHEQLSEVTNKYRELQNVGANMHNTGRVHLVHAYPMEYFVASSLEHSAFTPPVKASRFLIPSVGFCITMILMLLVQL</sequence>
<keyword evidence="2" id="KW-0812">Transmembrane</keyword>
<name>A0A9W5WTR8_BABOV</name>
<dbReference type="GO" id="GO:0004089">
    <property type="term" value="F:carbonate dehydratase activity"/>
    <property type="evidence" value="ECO:0007669"/>
    <property type="project" value="InterPro"/>
</dbReference>
<dbReference type="AlphaFoldDB" id="A0A9W5WTR8"/>
<proteinExistence type="predicted"/>
<dbReference type="Gene3D" id="3.10.200.10">
    <property type="entry name" value="Alpha carbonic anhydrase"/>
    <property type="match status" value="2"/>
</dbReference>
<keyword evidence="2" id="KW-1133">Transmembrane helix</keyword>
<feature type="region of interest" description="Disordered" evidence="1">
    <location>
        <begin position="456"/>
        <end position="475"/>
    </location>
</feature>
<feature type="compositionally biased region" description="Polar residues" evidence="1">
    <location>
        <begin position="269"/>
        <end position="288"/>
    </location>
</feature>
<evidence type="ECO:0000259" key="3">
    <source>
        <dbReference type="PROSITE" id="PS51144"/>
    </source>
</evidence>
<evidence type="ECO:0000313" key="5">
    <source>
        <dbReference type="Proteomes" id="UP001057455"/>
    </source>
</evidence>
<dbReference type="OrthoDB" id="429145at2759"/>
<dbReference type="InterPro" id="IPR001148">
    <property type="entry name" value="CA_dom"/>
</dbReference>
<feature type="compositionally biased region" description="Low complexity" evidence="1">
    <location>
        <begin position="290"/>
        <end position="315"/>
    </location>
</feature>